<evidence type="ECO:0000256" key="1">
    <source>
        <dbReference type="SAM" id="MobiDB-lite"/>
    </source>
</evidence>
<dbReference type="PANTHER" id="PTHR14614">
    <property type="entry name" value="HEPATOCELLULAR CARCINOMA-ASSOCIATED ANTIGEN"/>
    <property type="match status" value="1"/>
</dbReference>
<dbReference type="KEGG" id="kdj:28969488"/>
<dbReference type="VEuPathDB" id="FungiDB:I303_05789"/>
<dbReference type="AlphaFoldDB" id="A0A1A6A0B9"/>
<evidence type="ECO:0000313" key="3">
    <source>
        <dbReference type="EMBL" id="WWC63167.1"/>
    </source>
</evidence>
<dbReference type="SUPFAM" id="SSF53335">
    <property type="entry name" value="S-adenosyl-L-methionine-dependent methyltransferases"/>
    <property type="match status" value="1"/>
</dbReference>
<feature type="region of interest" description="Disordered" evidence="1">
    <location>
        <begin position="36"/>
        <end position="55"/>
    </location>
</feature>
<dbReference type="EMBL" id="CP144536">
    <property type="protein sequence ID" value="WWC63167.1"/>
    <property type="molecule type" value="Genomic_DNA"/>
</dbReference>
<sequence>MPERERDDEDLEDIFDSSLFTLFSIPPIGFAPDPKDGYYTYNPPEGSTGDQGSRDKIRSVRLKIPEPPSKFYTTLQAQLVWPSAIYLADLICRRIIDVKGKNVIELGSAAGLPGVVSFLNDARKVVSTDYPIDEVLDVLRGNFSRAERSLVFDLEQTAAQNARSEQSDEEGDKELKKWEVMGHCWGENTSPLLALIPTTTESPKPKKFDTILAADVLWTTSSHSILLDSITSLLAENGIAHITAGLHTGRGPVERFLVSAKERGFTVDYKGEVRLRGDGKWDEYDESLAKKGEEERGVVVWFTLTL</sequence>
<dbReference type="InterPro" id="IPR029063">
    <property type="entry name" value="SAM-dependent_MTases_sf"/>
</dbReference>
<evidence type="ECO:0000313" key="2">
    <source>
        <dbReference type="EMBL" id="OBR83509.1"/>
    </source>
</evidence>
<keyword evidence="4" id="KW-1185">Reference proteome</keyword>
<dbReference type="OrthoDB" id="407325at2759"/>
<dbReference type="Proteomes" id="UP000078595">
    <property type="component" value="Chromosome 7"/>
</dbReference>
<dbReference type="GeneID" id="28969488"/>
<proteinExistence type="predicted"/>
<evidence type="ECO:0008006" key="5">
    <source>
        <dbReference type="Google" id="ProtNLM"/>
    </source>
</evidence>
<organism evidence="2">
    <name type="scientific">Kwoniella dejecticola CBS 10117</name>
    <dbReference type="NCBI Taxonomy" id="1296121"/>
    <lineage>
        <taxon>Eukaryota</taxon>
        <taxon>Fungi</taxon>
        <taxon>Dikarya</taxon>
        <taxon>Basidiomycota</taxon>
        <taxon>Agaricomycotina</taxon>
        <taxon>Tremellomycetes</taxon>
        <taxon>Tremellales</taxon>
        <taxon>Cryptococcaceae</taxon>
        <taxon>Kwoniella</taxon>
    </lineage>
</organism>
<reference evidence="3" key="2">
    <citation type="submission" date="2013-07" db="EMBL/GenBank/DDBJ databases">
        <authorList>
            <consortium name="The Broad Institute Genome Sequencing Platform"/>
            <person name="Cuomo C."/>
            <person name="Litvintseva A."/>
            <person name="Chen Y."/>
            <person name="Heitman J."/>
            <person name="Sun S."/>
            <person name="Springer D."/>
            <person name="Dromer F."/>
            <person name="Young S.K."/>
            <person name="Zeng Q."/>
            <person name="Gargeya S."/>
            <person name="Fitzgerald M."/>
            <person name="Abouelleil A."/>
            <person name="Alvarado L."/>
            <person name="Berlin A.M."/>
            <person name="Chapman S.B."/>
            <person name="Dewar J."/>
            <person name="Goldberg J."/>
            <person name="Griggs A."/>
            <person name="Gujja S."/>
            <person name="Hansen M."/>
            <person name="Howarth C."/>
            <person name="Imamovic A."/>
            <person name="Larimer J."/>
            <person name="McCowan C."/>
            <person name="Murphy C."/>
            <person name="Pearson M."/>
            <person name="Priest M."/>
            <person name="Roberts A."/>
            <person name="Saif S."/>
            <person name="Shea T."/>
            <person name="Sykes S."/>
            <person name="Wortman J."/>
            <person name="Nusbaum C."/>
            <person name="Birren B."/>
        </authorList>
    </citation>
    <scope>NUCLEOTIDE SEQUENCE</scope>
    <source>
        <strain evidence="3">CBS 10117</strain>
    </source>
</reference>
<protein>
    <recommendedName>
        <fullName evidence="5">Nicotinamide N-methyltransferase</fullName>
    </recommendedName>
</protein>
<dbReference type="GO" id="GO:0008757">
    <property type="term" value="F:S-adenosylmethionine-dependent methyltransferase activity"/>
    <property type="evidence" value="ECO:0007669"/>
    <property type="project" value="UniProtKB-ARBA"/>
</dbReference>
<dbReference type="RefSeq" id="XP_018261351.1">
    <property type="nucleotide sequence ID" value="XM_018409079.1"/>
</dbReference>
<name>A0A1A6A0B9_9TREE</name>
<dbReference type="EMBL" id="KI894033">
    <property type="protein sequence ID" value="OBR83509.1"/>
    <property type="molecule type" value="Genomic_DNA"/>
</dbReference>
<reference evidence="3" key="3">
    <citation type="submission" date="2024-02" db="EMBL/GenBank/DDBJ databases">
        <title>Comparative genomics of Cryptococcus and Kwoniella reveals pathogenesis evolution and contrasting modes of karyotype evolution via chromosome fusion or intercentromeric recombination.</title>
        <authorList>
            <person name="Coelho M.A."/>
            <person name="David-Palma M."/>
            <person name="Shea T."/>
            <person name="Bowers K."/>
            <person name="McGinley-Smith S."/>
            <person name="Mohammad A.W."/>
            <person name="Gnirke A."/>
            <person name="Yurkov A.M."/>
            <person name="Nowrousian M."/>
            <person name="Sun S."/>
            <person name="Cuomo C.A."/>
            <person name="Heitman J."/>
        </authorList>
    </citation>
    <scope>NUCLEOTIDE SEQUENCE</scope>
    <source>
        <strain evidence="3">CBS 10117</strain>
    </source>
</reference>
<gene>
    <name evidence="2" type="ORF">I303_05789</name>
    <name evidence="3" type="ORF">I303_105767</name>
</gene>
<reference evidence="2" key="1">
    <citation type="submission" date="2013-07" db="EMBL/GenBank/DDBJ databases">
        <title>The Genome Sequence of Cryptococcus dejecticola CBS10117.</title>
        <authorList>
            <consortium name="The Broad Institute Genome Sequencing Platform"/>
            <person name="Cuomo C."/>
            <person name="Litvintseva A."/>
            <person name="Chen Y."/>
            <person name="Heitman J."/>
            <person name="Sun S."/>
            <person name="Springer D."/>
            <person name="Dromer F."/>
            <person name="Young S.K."/>
            <person name="Zeng Q."/>
            <person name="Gargeya S."/>
            <person name="Fitzgerald M."/>
            <person name="Abouelleil A."/>
            <person name="Alvarado L."/>
            <person name="Berlin A.M."/>
            <person name="Chapman S.B."/>
            <person name="Dewar J."/>
            <person name="Goldberg J."/>
            <person name="Griggs A."/>
            <person name="Gujja S."/>
            <person name="Hansen M."/>
            <person name="Howarth C."/>
            <person name="Imamovic A."/>
            <person name="Larimer J."/>
            <person name="McCowan C."/>
            <person name="Murphy C."/>
            <person name="Pearson M."/>
            <person name="Priest M."/>
            <person name="Roberts A."/>
            <person name="Saif S."/>
            <person name="Shea T."/>
            <person name="Sykes S."/>
            <person name="Wortman J."/>
            <person name="Nusbaum C."/>
            <person name="Birren B."/>
        </authorList>
    </citation>
    <scope>NUCLEOTIDE SEQUENCE [LARGE SCALE GENOMIC DNA]</scope>
    <source>
        <strain evidence="2">CBS 10117</strain>
    </source>
</reference>
<accession>A0A1A6A0B9</accession>
<dbReference type="InterPro" id="IPR019410">
    <property type="entry name" value="Methyltransf_16"/>
</dbReference>
<evidence type="ECO:0000313" key="4">
    <source>
        <dbReference type="Proteomes" id="UP000078595"/>
    </source>
</evidence>
<dbReference type="Gene3D" id="3.40.50.150">
    <property type="entry name" value="Vaccinia Virus protein VP39"/>
    <property type="match status" value="1"/>
</dbReference>